<name>A0A3P7RMN6_DIBLA</name>
<evidence type="ECO:0000313" key="2">
    <source>
        <dbReference type="Proteomes" id="UP000281553"/>
    </source>
</evidence>
<reference evidence="1 2" key="1">
    <citation type="submission" date="2018-11" db="EMBL/GenBank/DDBJ databases">
        <authorList>
            <consortium name="Pathogen Informatics"/>
        </authorList>
    </citation>
    <scope>NUCLEOTIDE SEQUENCE [LARGE SCALE GENOMIC DNA]</scope>
</reference>
<sequence>QDPSAATSKPAGGRRFSLVPETATTAGGFHPIDDPVVLGGLMWLLNQSNNLPQVSPRPPAWLSPGHGPVLAASMARKDLRLPGRRIRSISQGNEDAGENSWMHEHWALMQRR</sequence>
<proteinExistence type="predicted"/>
<feature type="non-terminal residue" evidence="1">
    <location>
        <position position="1"/>
    </location>
</feature>
<organism evidence="1 2">
    <name type="scientific">Dibothriocephalus latus</name>
    <name type="common">Fish tapeworm</name>
    <name type="synonym">Diphyllobothrium latum</name>
    <dbReference type="NCBI Taxonomy" id="60516"/>
    <lineage>
        <taxon>Eukaryota</taxon>
        <taxon>Metazoa</taxon>
        <taxon>Spiralia</taxon>
        <taxon>Lophotrochozoa</taxon>
        <taxon>Platyhelminthes</taxon>
        <taxon>Cestoda</taxon>
        <taxon>Eucestoda</taxon>
        <taxon>Diphyllobothriidea</taxon>
        <taxon>Diphyllobothriidae</taxon>
        <taxon>Dibothriocephalus</taxon>
    </lineage>
</organism>
<accession>A0A3P7RMN6</accession>
<feature type="non-terminal residue" evidence="1">
    <location>
        <position position="112"/>
    </location>
</feature>
<gene>
    <name evidence="1" type="ORF">DILT_LOCUS19356</name>
</gene>
<evidence type="ECO:0000313" key="1">
    <source>
        <dbReference type="EMBL" id="VDN44522.1"/>
    </source>
</evidence>
<dbReference type="AlphaFoldDB" id="A0A3P7RMN6"/>
<keyword evidence="2" id="KW-1185">Reference proteome</keyword>
<protein>
    <submittedName>
        <fullName evidence="1">Uncharacterized protein</fullName>
    </submittedName>
</protein>
<dbReference type="EMBL" id="UYRU01111926">
    <property type="protein sequence ID" value="VDN44522.1"/>
    <property type="molecule type" value="Genomic_DNA"/>
</dbReference>
<dbReference type="Proteomes" id="UP000281553">
    <property type="component" value="Unassembled WGS sequence"/>
</dbReference>